<feature type="region of interest" description="Disordered" evidence="1">
    <location>
        <begin position="288"/>
        <end position="365"/>
    </location>
</feature>
<evidence type="ECO:0000313" key="4">
    <source>
        <dbReference type="Proteomes" id="UP000008141"/>
    </source>
</evidence>
<dbReference type="InterPro" id="IPR015940">
    <property type="entry name" value="UBA"/>
</dbReference>
<dbReference type="SUPFAM" id="SSF46934">
    <property type="entry name" value="UBA-like"/>
    <property type="match status" value="1"/>
</dbReference>
<keyword evidence="4" id="KW-1185">Reference proteome</keyword>
<dbReference type="InterPro" id="IPR009060">
    <property type="entry name" value="UBA-like_sf"/>
</dbReference>
<evidence type="ECO:0000313" key="3">
    <source>
        <dbReference type="EMBL" id="EFN55300.1"/>
    </source>
</evidence>
<dbReference type="Proteomes" id="UP000008141">
    <property type="component" value="Unassembled WGS sequence"/>
</dbReference>
<feature type="compositionally biased region" description="Low complexity" evidence="1">
    <location>
        <begin position="224"/>
        <end position="242"/>
    </location>
</feature>
<dbReference type="InterPro" id="IPR009057">
    <property type="entry name" value="Homeodomain-like_sf"/>
</dbReference>
<organism evidence="4">
    <name type="scientific">Chlorella variabilis</name>
    <name type="common">Green alga</name>
    <dbReference type="NCBI Taxonomy" id="554065"/>
    <lineage>
        <taxon>Eukaryota</taxon>
        <taxon>Viridiplantae</taxon>
        <taxon>Chlorophyta</taxon>
        <taxon>core chlorophytes</taxon>
        <taxon>Trebouxiophyceae</taxon>
        <taxon>Chlorellales</taxon>
        <taxon>Chlorellaceae</taxon>
        <taxon>Chlorella clade</taxon>
        <taxon>Chlorella</taxon>
    </lineage>
</organism>
<dbReference type="OrthoDB" id="608866at2759"/>
<evidence type="ECO:0000256" key="1">
    <source>
        <dbReference type="SAM" id="MobiDB-lite"/>
    </source>
</evidence>
<sequence length="409" mass="42767">MDGAQKRGPRLGDAASLWNFTPAPGWTKEEAQILKLCLMKHGVGRWIQILELGLLPGKLIQQLNGQTQRLLGQQSLAAYTGLQVDIDRIRADNDKLVDAERKNGLVINSGPNLTKQQKQQMQEEAKAKYGLSEAEVQDVDEQLQELLASRRVTAAAAGGGGQGSSLPERGAAAAGGARGRAQREAELLARDTTSMSKEQKINFLLHLHEKLQQAATRLTKAAAGGVQQPLPRQQQQQQQQLALPPAAVAAAAAGPAGSTENEGAVANAAPMQIDIPAAAGEQQQLRALAGGKPAAAAGKAARGKRKSAGSRQVRQAASDEEEDGDWKPEPRGNGGRGTRASDMDVDEQPWGAAARSGGGRAGSAAAAAAAADVEELVAMGFSAKQARDALEESSGDVEAAVEWLVANCM</sequence>
<name>E1ZFL9_CHLVA</name>
<dbReference type="STRING" id="554065.E1ZFL9"/>
<dbReference type="RefSeq" id="XP_005847402.1">
    <property type="nucleotide sequence ID" value="XM_005847340.1"/>
</dbReference>
<evidence type="ECO:0000259" key="2">
    <source>
        <dbReference type="PROSITE" id="PS50030"/>
    </source>
</evidence>
<dbReference type="SUPFAM" id="SSF46689">
    <property type="entry name" value="Homeodomain-like"/>
    <property type="match status" value="1"/>
</dbReference>
<feature type="domain" description="UBA" evidence="2">
    <location>
        <begin position="344"/>
        <end position="407"/>
    </location>
</feature>
<dbReference type="SMART" id="SM00165">
    <property type="entry name" value="UBA"/>
    <property type="match status" value="1"/>
</dbReference>
<dbReference type="PANTHER" id="PTHR41733">
    <property type="entry name" value="UBIQUITIN-ASSOCIATED/TRANSLATION ELONGATION FACTOR EF1B, N-TERMINAL, EUKARYOTE"/>
    <property type="match status" value="1"/>
</dbReference>
<feature type="region of interest" description="Disordered" evidence="1">
    <location>
        <begin position="222"/>
        <end position="242"/>
    </location>
</feature>
<accession>E1ZFL9</accession>
<feature type="compositionally biased region" description="Low complexity" evidence="1">
    <location>
        <begin position="288"/>
        <end position="300"/>
    </location>
</feature>
<protein>
    <recommendedName>
        <fullName evidence="2">UBA domain-containing protein</fullName>
    </recommendedName>
</protein>
<dbReference type="EMBL" id="GL433845">
    <property type="protein sequence ID" value="EFN55300.1"/>
    <property type="molecule type" value="Genomic_DNA"/>
</dbReference>
<proteinExistence type="predicted"/>
<dbReference type="OMA" id="LWNFTPA"/>
<dbReference type="CDD" id="cd14291">
    <property type="entry name" value="UBA1_NUB1_like"/>
    <property type="match status" value="1"/>
</dbReference>
<dbReference type="eggNOG" id="ENOG502RYYZ">
    <property type="taxonomic scope" value="Eukaryota"/>
</dbReference>
<dbReference type="GeneID" id="17354807"/>
<dbReference type="AlphaFoldDB" id="E1ZFL9"/>
<gene>
    <name evidence="3" type="ORF">CHLNCDRAFT_134256</name>
</gene>
<feature type="region of interest" description="Disordered" evidence="1">
    <location>
        <begin position="156"/>
        <end position="180"/>
    </location>
</feature>
<dbReference type="PROSITE" id="PS50030">
    <property type="entry name" value="UBA"/>
    <property type="match status" value="1"/>
</dbReference>
<reference evidence="3 4" key="1">
    <citation type="journal article" date="2010" name="Plant Cell">
        <title>The Chlorella variabilis NC64A genome reveals adaptation to photosymbiosis, coevolution with viruses, and cryptic sex.</title>
        <authorList>
            <person name="Blanc G."/>
            <person name="Duncan G."/>
            <person name="Agarkova I."/>
            <person name="Borodovsky M."/>
            <person name="Gurnon J."/>
            <person name="Kuo A."/>
            <person name="Lindquist E."/>
            <person name="Lucas S."/>
            <person name="Pangilinan J."/>
            <person name="Polle J."/>
            <person name="Salamov A."/>
            <person name="Terry A."/>
            <person name="Yamada T."/>
            <person name="Dunigan D.D."/>
            <person name="Grigoriev I.V."/>
            <person name="Claverie J.M."/>
            <person name="Van Etten J.L."/>
        </authorList>
    </citation>
    <scope>NUCLEOTIDE SEQUENCE [LARGE SCALE GENOMIC DNA]</scope>
    <source>
        <strain evidence="3 4">NC64A</strain>
    </source>
</reference>
<dbReference type="Pfam" id="PF00627">
    <property type="entry name" value="UBA"/>
    <property type="match status" value="1"/>
</dbReference>
<dbReference type="InParanoid" id="E1ZFL9"/>
<dbReference type="Gene3D" id="1.10.8.10">
    <property type="entry name" value="DNA helicase RuvA subunit, C-terminal domain"/>
    <property type="match status" value="1"/>
</dbReference>
<dbReference type="KEGG" id="cvr:CHLNCDRAFT_134256"/>
<dbReference type="PANTHER" id="PTHR41733:SF1">
    <property type="entry name" value="CHROMOSOME UNDETERMINED SCAFFOLD_30, WHOLE GENOME SHOTGUN SEQUENCE"/>
    <property type="match status" value="1"/>
</dbReference>